<reference evidence="3 4" key="1">
    <citation type="journal article" date="2017" name="Curr. Biol.">
        <title>Genome architecture and evolution of a unichromosomal asexual nematode.</title>
        <authorList>
            <person name="Fradin H."/>
            <person name="Zegar C."/>
            <person name="Gutwein M."/>
            <person name="Lucas J."/>
            <person name="Kovtun M."/>
            <person name="Corcoran D."/>
            <person name="Baugh L.R."/>
            <person name="Kiontke K."/>
            <person name="Gunsalus K."/>
            <person name="Fitch D.H."/>
            <person name="Piano F."/>
        </authorList>
    </citation>
    <scope>NUCLEOTIDE SEQUENCE [LARGE SCALE GENOMIC DNA]</scope>
    <source>
        <strain evidence="3">PF1309</strain>
    </source>
</reference>
<proteinExistence type="predicted"/>
<organism evidence="3 4">
    <name type="scientific">Diploscapter pachys</name>
    <dbReference type="NCBI Taxonomy" id="2018661"/>
    <lineage>
        <taxon>Eukaryota</taxon>
        <taxon>Metazoa</taxon>
        <taxon>Ecdysozoa</taxon>
        <taxon>Nematoda</taxon>
        <taxon>Chromadorea</taxon>
        <taxon>Rhabditida</taxon>
        <taxon>Rhabditina</taxon>
        <taxon>Rhabditomorpha</taxon>
        <taxon>Rhabditoidea</taxon>
        <taxon>Rhabditidae</taxon>
        <taxon>Diploscapter</taxon>
    </lineage>
</organism>
<feature type="region of interest" description="Disordered" evidence="1">
    <location>
        <begin position="249"/>
        <end position="274"/>
    </location>
</feature>
<keyword evidence="2" id="KW-1133">Transmembrane helix</keyword>
<comment type="caution">
    <text evidence="3">The sequence shown here is derived from an EMBL/GenBank/DDBJ whole genome shotgun (WGS) entry which is preliminary data.</text>
</comment>
<sequence length="274" mass="32132">MIIKWLRRVFRRKTRSDYYELRSEDIEVLKITWDRAKKKNIGQHILRVLIERRPVFMDYYGIKVASQEELDSCKEFQLQSVFEIGGLAPASVTKVAWEKFMGFLEEALKNCEEEMPIGIFTFVAATISNIMLITGICMKRYTFIIPYFTFCIPFIFLLVLGLFVNVMQKVNSKEITKKQSLVSSGALLSIIIFEVYTLIIVWKVFVYICDHNMDYNLRKSERVRTRVNWSYETQKDRVDAQRIVIGDKSDESCDEDEEEPPGHPHKKYSIVTAM</sequence>
<gene>
    <name evidence="3" type="ORF">WR25_16725</name>
</gene>
<keyword evidence="2" id="KW-0472">Membrane</keyword>
<evidence type="ECO:0000256" key="2">
    <source>
        <dbReference type="SAM" id="Phobius"/>
    </source>
</evidence>
<dbReference type="AlphaFoldDB" id="A0A2A2JL87"/>
<dbReference type="EMBL" id="LIAE01010374">
    <property type="protein sequence ID" value="PAV62332.1"/>
    <property type="molecule type" value="Genomic_DNA"/>
</dbReference>
<accession>A0A2A2JL87</accession>
<keyword evidence="2" id="KW-0812">Transmembrane</keyword>
<name>A0A2A2JL87_9BILA</name>
<evidence type="ECO:0000256" key="1">
    <source>
        <dbReference type="SAM" id="MobiDB-lite"/>
    </source>
</evidence>
<keyword evidence="4" id="KW-1185">Reference proteome</keyword>
<feature type="transmembrane region" description="Helical" evidence="2">
    <location>
        <begin position="144"/>
        <end position="164"/>
    </location>
</feature>
<feature type="transmembrane region" description="Helical" evidence="2">
    <location>
        <begin position="117"/>
        <end position="138"/>
    </location>
</feature>
<evidence type="ECO:0000313" key="4">
    <source>
        <dbReference type="Proteomes" id="UP000218231"/>
    </source>
</evidence>
<evidence type="ECO:0000313" key="3">
    <source>
        <dbReference type="EMBL" id="PAV62332.1"/>
    </source>
</evidence>
<dbReference type="OrthoDB" id="5816336at2759"/>
<protein>
    <submittedName>
        <fullName evidence="3">Uncharacterized protein</fullName>
    </submittedName>
</protein>
<dbReference type="Proteomes" id="UP000218231">
    <property type="component" value="Unassembled WGS sequence"/>
</dbReference>
<feature type="transmembrane region" description="Helical" evidence="2">
    <location>
        <begin position="185"/>
        <end position="208"/>
    </location>
</feature>